<evidence type="ECO:0000313" key="1">
    <source>
        <dbReference type="EMBL" id="GBP07673.1"/>
    </source>
</evidence>
<keyword evidence="2" id="KW-1185">Reference proteome</keyword>
<name>A0A4C1SZI3_EUMVA</name>
<sequence length="188" mass="21126">MKTHKSTRICHYQHNNTATAPCSFRIIDDSVLKLQTAVILIWRSRGRLYATSVRDARALRQPADDSPQKPPARPRLYRRLPYDDCFRLSAIIILVITGCGPVSKLRNEPVAEPLPATGDTFAWKKKLRAINSVTNASEIAICRLRRIRRVSDLQSAHGLNISTLGIFIADGQLELRALGIGPMRDEDR</sequence>
<reference evidence="1 2" key="1">
    <citation type="journal article" date="2019" name="Commun. Biol.">
        <title>The bagworm genome reveals a unique fibroin gene that provides high tensile strength.</title>
        <authorList>
            <person name="Kono N."/>
            <person name="Nakamura H."/>
            <person name="Ohtoshi R."/>
            <person name="Tomita M."/>
            <person name="Numata K."/>
            <person name="Arakawa K."/>
        </authorList>
    </citation>
    <scope>NUCLEOTIDE SEQUENCE [LARGE SCALE GENOMIC DNA]</scope>
</reference>
<dbReference type="AlphaFoldDB" id="A0A4C1SZI3"/>
<dbReference type="EMBL" id="BGZK01000027">
    <property type="protein sequence ID" value="GBP07673.1"/>
    <property type="molecule type" value="Genomic_DNA"/>
</dbReference>
<evidence type="ECO:0000313" key="2">
    <source>
        <dbReference type="Proteomes" id="UP000299102"/>
    </source>
</evidence>
<comment type="caution">
    <text evidence="1">The sequence shown here is derived from an EMBL/GenBank/DDBJ whole genome shotgun (WGS) entry which is preliminary data.</text>
</comment>
<protein>
    <submittedName>
        <fullName evidence="1">Uncharacterized protein</fullName>
    </submittedName>
</protein>
<gene>
    <name evidence="1" type="ORF">EVAR_2789_1</name>
</gene>
<accession>A0A4C1SZI3</accession>
<organism evidence="1 2">
    <name type="scientific">Eumeta variegata</name>
    <name type="common">Bagworm moth</name>
    <name type="synonym">Eumeta japonica</name>
    <dbReference type="NCBI Taxonomy" id="151549"/>
    <lineage>
        <taxon>Eukaryota</taxon>
        <taxon>Metazoa</taxon>
        <taxon>Ecdysozoa</taxon>
        <taxon>Arthropoda</taxon>
        <taxon>Hexapoda</taxon>
        <taxon>Insecta</taxon>
        <taxon>Pterygota</taxon>
        <taxon>Neoptera</taxon>
        <taxon>Endopterygota</taxon>
        <taxon>Lepidoptera</taxon>
        <taxon>Glossata</taxon>
        <taxon>Ditrysia</taxon>
        <taxon>Tineoidea</taxon>
        <taxon>Psychidae</taxon>
        <taxon>Oiketicinae</taxon>
        <taxon>Eumeta</taxon>
    </lineage>
</organism>
<proteinExistence type="predicted"/>
<dbReference type="Proteomes" id="UP000299102">
    <property type="component" value="Unassembled WGS sequence"/>
</dbReference>